<protein>
    <recommendedName>
        <fullName evidence="1">Reverse transcriptase domain-containing protein</fullName>
    </recommendedName>
</protein>
<accession>A0A1S4DIU5</accession>
<dbReference type="CDD" id="cd01650">
    <property type="entry name" value="RT_nLTR_like"/>
    <property type="match status" value="1"/>
</dbReference>
<evidence type="ECO:0000259" key="1">
    <source>
        <dbReference type="PROSITE" id="PS50878"/>
    </source>
</evidence>
<dbReference type="InterPro" id="IPR000477">
    <property type="entry name" value="RT_dom"/>
</dbReference>
<gene>
    <name evidence="2" type="primary">LOC107830308</name>
</gene>
<dbReference type="KEGG" id="nta:107830308"/>
<dbReference type="Pfam" id="PF00078">
    <property type="entry name" value="RVT_1"/>
    <property type="match status" value="1"/>
</dbReference>
<name>A0A1S4DIU5_TOBAC</name>
<dbReference type="OrthoDB" id="1750433at2759"/>
<dbReference type="InterPro" id="IPR043502">
    <property type="entry name" value="DNA/RNA_pol_sf"/>
</dbReference>
<dbReference type="AlphaFoldDB" id="A0A1S4DIU5"/>
<proteinExistence type="predicted"/>
<feature type="domain" description="Reverse transcriptase" evidence="1">
    <location>
        <begin position="4"/>
        <end position="239"/>
    </location>
</feature>
<dbReference type="SUPFAM" id="SSF56672">
    <property type="entry name" value="DNA/RNA polymerases"/>
    <property type="match status" value="1"/>
</dbReference>
<evidence type="ECO:0000313" key="2">
    <source>
        <dbReference type="RefSeq" id="XP_016513321.1"/>
    </source>
</evidence>
<organism evidence="2">
    <name type="scientific">Nicotiana tabacum</name>
    <name type="common">Common tobacco</name>
    <dbReference type="NCBI Taxonomy" id="4097"/>
    <lineage>
        <taxon>Eukaryota</taxon>
        <taxon>Viridiplantae</taxon>
        <taxon>Streptophyta</taxon>
        <taxon>Embryophyta</taxon>
        <taxon>Tracheophyta</taxon>
        <taxon>Spermatophyta</taxon>
        <taxon>Magnoliopsida</taxon>
        <taxon>eudicotyledons</taxon>
        <taxon>Gunneridae</taxon>
        <taxon>Pentapetalae</taxon>
        <taxon>asterids</taxon>
        <taxon>lamiids</taxon>
        <taxon>Solanales</taxon>
        <taxon>Solanaceae</taxon>
        <taxon>Nicotianoideae</taxon>
        <taxon>Nicotianeae</taxon>
        <taxon>Nicotiana</taxon>
    </lineage>
</organism>
<dbReference type="PROSITE" id="PS50878">
    <property type="entry name" value="RT_POL"/>
    <property type="match status" value="1"/>
</dbReference>
<dbReference type="OMA" id="RELWICL"/>
<dbReference type="STRING" id="4097.A0A1S4DIU5"/>
<dbReference type="PANTHER" id="PTHR46890:SF34">
    <property type="entry name" value="REVERSE TRANSCRIPTASE DOMAIN-CONTAINING PROTEIN"/>
    <property type="match status" value="1"/>
</dbReference>
<dbReference type="RefSeq" id="XP_016513321.1">
    <property type="nucleotide sequence ID" value="XM_016657835.1"/>
</dbReference>
<dbReference type="InterPro" id="IPR052343">
    <property type="entry name" value="Retrotransposon-Effector_Assoc"/>
</dbReference>
<reference evidence="2" key="1">
    <citation type="submission" date="2025-08" db="UniProtKB">
        <authorList>
            <consortium name="RefSeq"/>
        </authorList>
    </citation>
    <scope>IDENTIFICATION</scope>
</reference>
<sequence length="321" mass="36150">MVVALFSGQQLPKYVTHTNLVLFPKKKEVNTFSDMRPISLSNFINKIFSRVIHERLVGLMPNLISEEQAGFVKGRSIIENVLLTREIITDIRLRTKAERFIGMVYDIVGNNWYSVLVNGKPSGFFKSSRGVKQGDPLSPTLFILVDETLSRGLNALHLNLYFCGFGLSKWSPKINHLAYVDDTIIFSSSGATSLRLLMNKGKSAIYMDHLSDLEVVRIVERITGIGRQDFPFTYLGCSIFYARRKLDYYQGLITKVLKKSQALKGKQLSIGGRAVLIANVLQSMPIHLLSVVNPPNYVINKLHKMFAKFFWSSSVGGNSKH</sequence>
<dbReference type="PANTHER" id="PTHR46890">
    <property type="entry name" value="NON-LTR RETROLELEMENT REVERSE TRANSCRIPTASE-LIKE PROTEIN-RELATED"/>
    <property type="match status" value="1"/>
</dbReference>
<dbReference type="PaxDb" id="4097-A0A1S4DIU5"/>